<protein>
    <submittedName>
        <fullName evidence="3">Hemerythrin domain-containing protein</fullName>
    </submittedName>
</protein>
<name>A0A6L7EU83_9ACTN</name>
<evidence type="ECO:0000313" key="4">
    <source>
        <dbReference type="Proteomes" id="UP000473325"/>
    </source>
</evidence>
<dbReference type="Gene3D" id="1.20.120.520">
    <property type="entry name" value="nmb1532 protein domain like"/>
    <property type="match status" value="1"/>
</dbReference>
<feature type="compositionally biased region" description="Basic and acidic residues" evidence="1">
    <location>
        <begin position="1"/>
        <end position="10"/>
    </location>
</feature>
<dbReference type="EMBL" id="WUEK01000003">
    <property type="protein sequence ID" value="MXG89226.1"/>
    <property type="molecule type" value="Genomic_DNA"/>
</dbReference>
<evidence type="ECO:0000313" key="3">
    <source>
        <dbReference type="EMBL" id="MXG89226.1"/>
    </source>
</evidence>
<accession>A0A6L7EU83</accession>
<feature type="region of interest" description="Disordered" evidence="1">
    <location>
        <begin position="1"/>
        <end position="21"/>
    </location>
</feature>
<dbReference type="InterPro" id="IPR012312">
    <property type="entry name" value="Hemerythrin-like"/>
</dbReference>
<evidence type="ECO:0000256" key="1">
    <source>
        <dbReference type="SAM" id="MobiDB-lite"/>
    </source>
</evidence>
<organism evidence="3 4">
    <name type="scientific">Nocardioides flavescens</name>
    <dbReference type="NCBI Taxonomy" id="2691959"/>
    <lineage>
        <taxon>Bacteria</taxon>
        <taxon>Bacillati</taxon>
        <taxon>Actinomycetota</taxon>
        <taxon>Actinomycetes</taxon>
        <taxon>Propionibacteriales</taxon>
        <taxon>Nocardioidaceae</taxon>
        <taxon>Nocardioides</taxon>
    </lineage>
</organism>
<dbReference type="Proteomes" id="UP000473325">
    <property type="component" value="Unassembled WGS sequence"/>
</dbReference>
<keyword evidence="4" id="KW-1185">Reference proteome</keyword>
<feature type="domain" description="Hemerythrin-like" evidence="2">
    <location>
        <begin position="33"/>
        <end position="166"/>
    </location>
</feature>
<evidence type="ECO:0000259" key="2">
    <source>
        <dbReference type="Pfam" id="PF01814"/>
    </source>
</evidence>
<dbReference type="AlphaFoldDB" id="A0A6L7EU83"/>
<proteinExistence type="predicted"/>
<dbReference type="RefSeq" id="WP_160876397.1">
    <property type="nucleotide sequence ID" value="NZ_WUEK01000003.1"/>
</dbReference>
<gene>
    <name evidence="3" type="ORF">GRQ65_06655</name>
</gene>
<dbReference type="CDD" id="cd12108">
    <property type="entry name" value="Hr-like"/>
    <property type="match status" value="1"/>
</dbReference>
<comment type="caution">
    <text evidence="3">The sequence shown here is derived from an EMBL/GenBank/DDBJ whole genome shotgun (WGS) entry which is preliminary data.</text>
</comment>
<reference evidence="3 4" key="1">
    <citation type="submission" date="2019-12" db="EMBL/GenBank/DDBJ databases">
        <authorList>
            <person name="Kun Z."/>
        </authorList>
    </citation>
    <scope>NUCLEOTIDE SEQUENCE [LARGE SCALE GENOMIC DNA]</scope>
    <source>
        <strain evidence="3 4">YIM 123512</strain>
    </source>
</reference>
<dbReference type="Pfam" id="PF01814">
    <property type="entry name" value="Hemerythrin"/>
    <property type="match status" value="1"/>
</dbReference>
<sequence>MSTQTDDRLTQIRLPGQAAAPDGPCDMTGMFVMHHAFRRDLPRFTAAARSTPLDDAATWSALRRRWDDFARELHHHHTKEDEAIWPLLLERVDAAGDHEAHAVLTDMEAEHSAIDPLLAQVEQSLADLTSTRPQTEHRDSLARAFAGLTELLDQHLAHEERAAIPVIQERISAEEWAHLEKTALRASGTPKQMMFLLAWAAEGMPDEVLARLLGGAPLPVRVLLKLGRRGYARSNRRAFVHVD</sequence>